<proteinExistence type="predicted"/>
<evidence type="ECO:0000313" key="1">
    <source>
        <dbReference type="EMBL" id="KAK6175857.1"/>
    </source>
</evidence>
<protein>
    <submittedName>
        <fullName evidence="1">Uncharacterized protein</fullName>
    </submittedName>
</protein>
<reference evidence="1 2" key="1">
    <citation type="submission" date="2024-01" db="EMBL/GenBank/DDBJ databases">
        <title>The genome of the rayed Mediterranean limpet Patella caerulea (Linnaeus, 1758).</title>
        <authorList>
            <person name="Anh-Thu Weber A."/>
            <person name="Halstead-Nussloch G."/>
        </authorList>
    </citation>
    <scope>NUCLEOTIDE SEQUENCE [LARGE SCALE GENOMIC DNA]</scope>
    <source>
        <strain evidence="1">AATW-2023a</strain>
        <tissue evidence="1">Whole specimen</tissue>
    </source>
</reference>
<dbReference type="AlphaFoldDB" id="A0AAN8PCG6"/>
<dbReference type="Proteomes" id="UP001347796">
    <property type="component" value="Unassembled WGS sequence"/>
</dbReference>
<organism evidence="1 2">
    <name type="scientific">Patella caerulea</name>
    <name type="common">Rayed Mediterranean limpet</name>
    <dbReference type="NCBI Taxonomy" id="87958"/>
    <lineage>
        <taxon>Eukaryota</taxon>
        <taxon>Metazoa</taxon>
        <taxon>Spiralia</taxon>
        <taxon>Lophotrochozoa</taxon>
        <taxon>Mollusca</taxon>
        <taxon>Gastropoda</taxon>
        <taxon>Patellogastropoda</taxon>
        <taxon>Patelloidea</taxon>
        <taxon>Patellidae</taxon>
        <taxon>Patella</taxon>
    </lineage>
</organism>
<comment type="caution">
    <text evidence="1">The sequence shown here is derived from an EMBL/GenBank/DDBJ whole genome shotgun (WGS) entry which is preliminary data.</text>
</comment>
<name>A0AAN8PCG6_PATCE</name>
<sequence length="427" mass="48748">MKNDFVSRYTLLLHARVQKTFSNCAMLHEMYQELTGDCISASQRVSKSVRTRLRFLLDSEDPDLAVDLRQFNSGPQTKYDSFFEGVQSYINENSLEAAQERRHNSISRMALAISVPDLIRQVEKTLPPETPIPSESYVRLQFWPKNKHFQSALHYTGKFHIKYMVQTRQIRLSLVDAHYAAATYRYLKEFCVKFRDFCTVLCIDDKVQVKLGESGFPIACTDRGRAAVVHVPSQEQHSAGDHDFSAFKLTPSATLCVDIPEKVDGSFYRGQLSVCVKDAIFQHSSPLRHAVEMYRLLVNDSAEKPILAIKSDGGPDHRLTYLSVKVSLIARFVTLDLTCLIAIRTASHQSYRNPVVRCMSTLNLGLQFISLMRDKLDEKSEQLLSKTNSMSDIRKCAEKILQSTKPCVDLLNEVFQWLEYTERPVKT</sequence>
<accession>A0AAN8PCG6</accession>
<evidence type="ECO:0000313" key="2">
    <source>
        <dbReference type="Proteomes" id="UP001347796"/>
    </source>
</evidence>
<gene>
    <name evidence="1" type="ORF">SNE40_014236</name>
</gene>
<dbReference type="EMBL" id="JAZGQO010000010">
    <property type="protein sequence ID" value="KAK6175857.1"/>
    <property type="molecule type" value="Genomic_DNA"/>
</dbReference>
<keyword evidence="2" id="KW-1185">Reference proteome</keyword>